<dbReference type="AlphaFoldDB" id="A0A502L721"/>
<dbReference type="InterPro" id="IPR021254">
    <property type="entry name" value="DUF2806"/>
</dbReference>
<evidence type="ECO:0000313" key="2">
    <source>
        <dbReference type="Proteomes" id="UP000315303"/>
    </source>
</evidence>
<dbReference type="OrthoDB" id="886161at2"/>
<dbReference type="NCBIfam" id="TIGR03899">
    <property type="entry name" value="TIGR03899 family protein"/>
    <property type="match status" value="1"/>
</dbReference>
<name>A0A502L721_9GAMM</name>
<sequence>MIAVDNKKATSESQNVIVADVNDNTQNDASASVQFLKLANQFAIDGALIPPEKKMPIEDRVNKRNRLINARQQQNIEQIIQKTLSYHANSDIRHRTDHDWFSRYINLAQEVSNPTMQDLWAKILAGELVKPGSFSYKSLKIFRDMSIFDAKLFAKACSLAVQDSSKKHIRLISGAYQQPGLLNFFSKSRQAHINLSQYGLNFANLMALAENNLLYLQESELSFANKTEALNLNYNGINLKFSALKTNTSIQFYKFTPLGCELAQLISDKPNEDFLEVLKQQLSRLIDITN</sequence>
<keyword evidence="2" id="KW-1185">Reference proteome</keyword>
<dbReference type="Proteomes" id="UP000315303">
    <property type="component" value="Unassembled WGS sequence"/>
</dbReference>
<dbReference type="EMBL" id="SAWY01000016">
    <property type="protein sequence ID" value="TPH16137.1"/>
    <property type="molecule type" value="Genomic_DNA"/>
</dbReference>
<organism evidence="1 2">
    <name type="scientific">Litorilituus lipolyticus</name>
    <dbReference type="NCBI Taxonomy" id="2491017"/>
    <lineage>
        <taxon>Bacteria</taxon>
        <taxon>Pseudomonadati</taxon>
        <taxon>Pseudomonadota</taxon>
        <taxon>Gammaproteobacteria</taxon>
        <taxon>Alteromonadales</taxon>
        <taxon>Colwelliaceae</taxon>
        <taxon>Litorilituus</taxon>
    </lineage>
</organism>
<reference evidence="1 2" key="1">
    <citation type="submission" date="2019-01" db="EMBL/GenBank/DDBJ databases">
        <title>Litorilituus lipolytica sp. nov., isolated from intertidal sand of the Yellow Sea in China.</title>
        <authorList>
            <person name="Liu A."/>
        </authorList>
    </citation>
    <scope>NUCLEOTIDE SEQUENCE [LARGE SCALE GENOMIC DNA]</scope>
    <source>
        <strain evidence="1 2">RZ04</strain>
    </source>
</reference>
<protein>
    <submittedName>
        <fullName evidence="1">TIGR03899 family protein</fullName>
    </submittedName>
</protein>
<gene>
    <name evidence="1" type="ORF">EPA86_07390</name>
</gene>
<accession>A0A502L721</accession>
<dbReference type="Pfam" id="PF10987">
    <property type="entry name" value="DUF2806"/>
    <property type="match status" value="1"/>
</dbReference>
<proteinExistence type="predicted"/>
<evidence type="ECO:0000313" key="1">
    <source>
        <dbReference type="EMBL" id="TPH16137.1"/>
    </source>
</evidence>
<comment type="caution">
    <text evidence="1">The sequence shown here is derived from an EMBL/GenBank/DDBJ whole genome shotgun (WGS) entry which is preliminary data.</text>
</comment>